<dbReference type="OrthoDB" id="10034090at2759"/>
<reference evidence="1 2" key="1">
    <citation type="submission" date="2013-11" db="EMBL/GenBank/DDBJ databases">
        <title>Genome sequencing of Stegodyphus mimosarum.</title>
        <authorList>
            <person name="Bechsgaard J."/>
        </authorList>
    </citation>
    <scope>NUCLEOTIDE SEQUENCE [LARGE SCALE GENOMIC DNA]</scope>
</reference>
<protein>
    <submittedName>
        <fullName evidence="1">Uncharacterized protein</fullName>
    </submittedName>
</protein>
<dbReference type="OMA" id="ENGTEHW"/>
<name>A0A087UHN5_STEMI</name>
<proteinExistence type="predicted"/>
<dbReference type="EMBL" id="KK119844">
    <property type="protein sequence ID" value="KFM76874.1"/>
    <property type="molecule type" value="Genomic_DNA"/>
</dbReference>
<accession>A0A087UHN5</accession>
<gene>
    <name evidence="1" type="ORF">X975_24716</name>
</gene>
<evidence type="ECO:0000313" key="2">
    <source>
        <dbReference type="Proteomes" id="UP000054359"/>
    </source>
</evidence>
<keyword evidence="2" id="KW-1185">Reference proteome</keyword>
<organism evidence="1 2">
    <name type="scientific">Stegodyphus mimosarum</name>
    <name type="common">African social velvet spider</name>
    <dbReference type="NCBI Taxonomy" id="407821"/>
    <lineage>
        <taxon>Eukaryota</taxon>
        <taxon>Metazoa</taxon>
        <taxon>Ecdysozoa</taxon>
        <taxon>Arthropoda</taxon>
        <taxon>Chelicerata</taxon>
        <taxon>Arachnida</taxon>
        <taxon>Araneae</taxon>
        <taxon>Araneomorphae</taxon>
        <taxon>Entelegynae</taxon>
        <taxon>Eresoidea</taxon>
        <taxon>Eresidae</taxon>
        <taxon>Stegodyphus</taxon>
    </lineage>
</organism>
<feature type="non-terminal residue" evidence="1">
    <location>
        <position position="110"/>
    </location>
</feature>
<dbReference type="Proteomes" id="UP000054359">
    <property type="component" value="Unassembled WGS sequence"/>
</dbReference>
<evidence type="ECO:0000313" key="1">
    <source>
        <dbReference type="EMBL" id="KFM76874.1"/>
    </source>
</evidence>
<dbReference type="AlphaFoldDB" id="A0A087UHN5"/>
<sequence length="110" mass="12256">MASNEEHLHLYEVFQNCFNKIAYRRDSNRDVPYDVLYENDCDKGLPQDALPNSHGVRGLDDSIGIASENGTEHWPLGCNVYDGDGNKAQNGEAFSSGIPFVHLLECIIVD</sequence>